<feature type="transmembrane region" description="Helical" evidence="1">
    <location>
        <begin position="12"/>
        <end position="35"/>
    </location>
</feature>
<keyword evidence="1" id="KW-1133">Transmembrane helix</keyword>
<organism evidence="2 3">
    <name type="scientific">Emergencia timonensis</name>
    <dbReference type="NCBI Taxonomy" id="1776384"/>
    <lineage>
        <taxon>Bacteria</taxon>
        <taxon>Bacillati</taxon>
        <taxon>Bacillota</taxon>
        <taxon>Clostridia</taxon>
        <taxon>Peptostreptococcales</taxon>
        <taxon>Anaerovoracaceae</taxon>
        <taxon>Emergencia</taxon>
    </lineage>
</organism>
<dbReference type="RefSeq" id="WP_067543081.1">
    <property type="nucleotide sequence ID" value="NZ_AP025567.1"/>
</dbReference>
<evidence type="ECO:0000313" key="3">
    <source>
        <dbReference type="Proteomes" id="UP000284841"/>
    </source>
</evidence>
<dbReference type="Gene3D" id="3.30.700.10">
    <property type="entry name" value="Glycoprotein, Type 4 Pilin"/>
    <property type="match status" value="1"/>
</dbReference>
<dbReference type="EMBL" id="QRMS01000002">
    <property type="protein sequence ID" value="RHJ88635.1"/>
    <property type="molecule type" value="Genomic_DNA"/>
</dbReference>
<evidence type="ECO:0000313" key="2">
    <source>
        <dbReference type="EMBL" id="RHJ88635.1"/>
    </source>
</evidence>
<comment type="caution">
    <text evidence="2">The sequence shown here is derived from an EMBL/GenBank/DDBJ whole genome shotgun (WGS) entry which is preliminary data.</text>
</comment>
<gene>
    <name evidence="2" type="ORF">DW099_09670</name>
</gene>
<sequence length="160" mass="17696">MKRRAELNKMGFTLAELLVVVAIIAILIAVSIPIFTGKLEETRETTDVANMRAAKAAATEAFLSGDYEDSWASNTPGQYTAVFDADKGIFVSDGSYGEPYGQGTEKDAGTTYYPNGNSYTNTDKQLFNYDGTRSYKGFMIDAVILVDREEIIIRWFEAVQ</sequence>
<dbReference type="AlphaFoldDB" id="A0A415E540"/>
<dbReference type="InterPro" id="IPR012902">
    <property type="entry name" value="N_methyl_site"/>
</dbReference>
<dbReference type="SUPFAM" id="SSF54523">
    <property type="entry name" value="Pili subunits"/>
    <property type="match status" value="1"/>
</dbReference>
<dbReference type="OrthoDB" id="10018351at2"/>
<dbReference type="NCBIfam" id="TIGR02532">
    <property type="entry name" value="IV_pilin_GFxxxE"/>
    <property type="match status" value="1"/>
</dbReference>
<dbReference type="InterPro" id="IPR045584">
    <property type="entry name" value="Pilin-like"/>
</dbReference>
<proteinExistence type="predicted"/>
<dbReference type="Pfam" id="PF07963">
    <property type="entry name" value="N_methyl"/>
    <property type="match status" value="1"/>
</dbReference>
<accession>A0A415E540</accession>
<keyword evidence="1" id="KW-0472">Membrane</keyword>
<dbReference type="Proteomes" id="UP000284841">
    <property type="component" value="Unassembled WGS sequence"/>
</dbReference>
<dbReference type="STRING" id="1776384.GCA_900086585_04295"/>
<name>A0A415E540_9FIRM</name>
<evidence type="ECO:0000256" key="1">
    <source>
        <dbReference type="SAM" id="Phobius"/>
    </source>
</evidence>
<keyword evidence="3" id="KW-1185">Reference proteome</keyword>
<dbReference type="GeneID" id="83006563"/>
<protein>
    <submittedName>
        <fullName evidence="2">Prepilin-type N-terminal cleavage/methylation domain-containing protein</fullName>
    </submittedName>
</protein>
<keyword evidence="1" id="KW-0812">Transmembrane</keyword>
<reference evidence="2 3" key="1">
    <citation type="submission" date="2018-08" db="EMBL/GenBank/DDBJ databases">
        <title>A genome reference for cultivated species of the human gut microbiota.</title>
        <authorList>
            <person name="Zou Y."/>
            <person name="Xue W."/>
            <person name="Luo G."/>
        </authorList>
    </citation>
    <scope>NUCLEOTIDE SEQUENCE [LARGE SCALE GENOMIC DNA]</scope>
    <source>
        <strain evidence="2 3">AM07-24</strain>
    </source>
</reference>